<keyword evidence="2" id="KW-0430">Lectin</keyword>
<dbReference type="RefSeq" id="WP_121197378.1">
    <property type="nucleotide sequence ID" value="NZ_RBKU01000001.1"/>
</dbReference>
<dbReference type="PROSITE" id="PS50927">
    <property type="entry name" value="BULB_LECTIN"/>
    <property type="match status" value="1"/>
</dbReference>
<organism evidence="2 3">
    <name type="scientific">Mucilaginibacter gracilis</name>
    <dbReference type="NCBI Taxonomy" id="423350"/>
    <lineage>
        <taxon>Bacteria</taxon>
        <taxon>Pseudomonadati</taxon>
        <taxon>Bacteroidota</taxon>
        <taxon>Sphingobacteriia</taxon>
        <taxon>Sphingobacteriales</taxon>
        <taxon>Sphingobacteriaceae</taxon>
        <taxon>Mucilaginibacter</taxon>
    </lineage>
</organism>
<feature type="domain" description="Bulb-type lectin" evidence="1">
    <location>
        <begin position="83"/>
        <end position="200"/>
    </location>
</feature>
<dbReference type="EMBL" id="RBKU01000001">
    <property type="protein sequence ID" value="RKR81700.1"/>
    <property type="molecule type" value="Genomic_DNA"/>
</dbReference>
<dbReference type="OrthoDB" id="773394at2"/>
<proteinExistence type="predicted"/>
<dbReference type="SUPFAM" id="SSF51110">
    <property type="entry name" value="alpha-D-mannose-specific plant lectins"/>
    <property type="match status" value="1"/>
</dbReference>
<accession>A0A495IYC2</accession>
<evidence type="ECO:0000313" key="3">
    <source>
        <dbReference type="Proteomes" id="UP000268007"/>
    </source>
</evidence>
<dbReference type="Gene3D" id="2.90.10.10">
    <property type="entry name" value="Bulb-type lectin domain"/>
    <property type="match status" value="2"/>
</dbReference>
<comment type="caution">
    <text evidence="2">The sequence shown here is derived from an EMBL/GenBank/DDBJ whole genome shotgun (WGS) entry which is preliminary data.</text>
</comment>
<dbReference type="Proteomes" id="UP000268007">
    <property type="component" value="Unassembled WGS sequence"/>
</dbReference>
<protein>
    <submittedName>
        <fullName evidence="2">D-mannose binding lectin</fullName>
    </submittedName>
</protein>
<name>A0A495IYC2_9SPHI</name>
<dbReference type="AlphaFoldDB" id="A0A495IYC2"/>
<gene>
    <name evidence="2" type="ORF">BDD43_1850</name>
</gene>
<dbReference type="SMART" id="SM00108">
    <property type="entry name" value="B_lectin"/>
    <property type="match status" value="1"/>
</dbReference>
<dbReference type="InterPro" id="IPR036426">
    <property type="entry name" value="Bulb-type_lectin_dom_sf"/>
</dbReference>
<reference evidence="2 3" key="1">
    <citation type="submission" date="2018-10" db="EMBL/GenBank/DDBJ databases">
        <title>Genomic Encyclopedia of Archaeal and Bacterial Type Strains, Phase II (KMG-II): from individual species to whole genera.</title>
        <authorList>
            <person name="Goeker M."/>
        </authorList>
    </citation>
    <scope>NUCLEOTIDE SEQUENCE [LARGE SCALE GENOMIC DNA]</scope>
    <source>
        <strain evidence="2 3">DSM 18602</strain>
    </source>
</reference>
<sequence length="218" mass="23249">MKKIKKTISYLAGITLISLALLNISFKNKPTETRIPRLVNSSALVSLPCGFTSKATVTYSASSSFIGPNTMYPILSRTGSYTLPPPYTAGTQAIPTTMYNGSGADKIILQSDGNLVIYHGSTALWSSNTNGSGAQYLFFQADGNLVLTNGDPSRTGTTVYWASNIYSSCSGSQDVRLIFQNDGNLVYLYPTGGANQWYQLADTGSGGQGVSTHFGSIY</sequence>
<evidence type="ECO:0000259" key="1">
    <source>
        <dbReference type="PROSITE" id="PS50927"/>
    </source>
</evidence>
<dbReference type="GO" id="GO:0030246">
    <property type="term" value="F:carbohydrate binding"/>
    <property type="evidence" value="ECO:0007669"/>
    <property type="project" value="UniProtKB-KW"/>
</dbReference>
<evidence type="ECO:0000313" key="2">
    <source>
        <dbReference type="EMBL" id="RKR81700.1"/>
    </source>
</evidence>
<keyword evidence="3" id="KW-1185">Reference proteome</keyword>
<dbReference type="InterPro" id="IPR001480">
    <property type="entry name" value="Bulb-type_lectin_dom"/>
</dbReference>